<keyword evidence="1" id="KW-0433">Leucine-rich repeat</keyword>
<evidence type="ECO:0008006" key="5">
    <source>
        <dbReference type="Google" id="ProtNLM"/>
    </source>
</evidence>
<dbReference type="SUPFAM" id="SSF52058">
    <property type="entry name" value="L domain-like"/>
    <property type="match status" value="1"/>
</dbReference>
<dbReference type="GO" id="GO:0030198">
    <property type="term" value="P:extracellular matrix organization"/>
    <property type="evidence" value="ECO:0007669"/>
    <property type="project" value="Ensembl"/>
</dbReference>
<dbReference type="GeneID" id="100563908"/>
<proteinExistence type="predicted"/>
<dbReference type="SMART" id="SM00369">
    <property type="entry name" value="LRR_TYP"/>
    <property type="match status" value="9"/>
</dbReference>
<name>G1KPR2_ANOCA</name>
<evidence type="ECO:0000313" key="3">
    <source>
        <dbReference type="Ensembl" id="ENSACAP00000014041.3"/>
    </source>
</evidence>
<sequence length="493" mass="55867">MCPRKCSCDLSRRVQCYQVGEIPREIASTSRRIHISHSKIKTLQVTDFQKMSSLEEFVLTCSGTESVEINTFKNLDTLRILELWKNKLRNIPSSLPENLEVLKLGDNLISALHESDFEGLKNLRVLDIQSNLIVVLSFITFSSLNSLQSLTLDGNNMESVTGPVHLPNLKYLSMEKNKLQSLSGSFFTSLQNLLFLNLNGNLLTDMPPELPRSLLSLKLERNQLKMMRSEDVKQLANLSQLFLSENQISSVDGVQHLSSLTRLEIAGNKLQTIPVRLPITLQKIDCSNNLIGKIQAQEFHNLQDLKHLFLDNNVVATFEDGALLKCTVLSNLALEQNLLHSIPLRLPQTLARLDLKGNSIERIKEQELSQLQHLQVLNLRNNKLSTLDYGFVKHLPRLRYLYLDGNPWNCTCSLLKTRRLLLTQGTDVKGGRCTSPLESQGESWMSSKRILHLCASSNLHSSEEGKETGKKINVDELSSLRGHMDDYYDYEMD</sequence>
<evidence type="ECO:0000256" key="1">
    <source>
        <dbReference type="ARBA" id="ARBA00022614"/>
    </source>
</evidence>
<dbReference type="SMART" id="SM00365">
    <property type="entry name" value="LRR_SD22"/>
    <property type="match status" value="5"/>
</dbReference>
<dbReference type="KEGG" id="acs:100563908"/>
<dbReference type="Bgee" id="ENSACAG00000014319">
    <property type="expression patterns" value="Expressed in hindlimb bud and 11 other cell types or tissues"/>
</dbReference>
<dbReference type="PANTHER" id="PTHR45712">
    <property type="entry name" value="AGAP008170-PA"/>
    <property type="match status" value="1"/>
</dbReference>
<dbReference type="RefSeq" id="XP_008118569.1">
    <property type="nucleotide sequence ID" value="XM_008120362.3"/>
</dbReference>
<dbReference type="Pfam" id="PF13855">
    <property type="entry name" value="LRR_8"/>
    <property type="match status" value="4"/>
</dbReference>
<reference evidence="3 4" key="1">
    <citation type="submission" date="2009-12" db="EMBL/GenBank/DDBJ databases">
        <title>The Genome Sequence of Anolis carolinensis (Green Anole Lizard).</title>
        <authorList>
            <consortium name="The Genome Sequencing Platform"/>
            <person name="Di Palma F."/>
            <person name="Alfoldi J."/>
            <person name="Heiman D."/>
            <person name="Young S."/>
            <person name="Grabherr M."/>
            <person name="Johnson J."/>
            <person name="Lander E.S."/>
            <person name="Lindblad-Toh K."/>
        </authorList>
    </citation>
    <scope>NUCLEOTIDE SEQUENCE [LARGE SCALE GENOMIC DNA]</scope>
    <source>
        <strain evidence="3 4">JBL SC #1</strain>
    </source>
</reference>
<dbReference type="PANTHER" id="PTHR45712:SF1">
    <property type="entry name" value="NEPHROCAN"/>
    <property type="match status" value="1"/>
</dbReference>
<evidence type="ECO:0000256" key="2">
    <source>
        <dbReference type="ARBA" id="ARBA00022737"/>
    </source>
</evidence>
<dbReference type="GO" id="GO:0030512">
    <property type="term" value="P:negative regulation of transforming growth factor beta receptor signaling pathway"/>
    <property type="evidence" value="ECO:0007669"/>
    <property type="project" value="Ensembl"/>
</dbReference>
<dbReference type="HOGENOM" id="CLU_000288_18_6_1"/>
<dbReference type="GO" id="GO:0005614">
    <property type="term" value="C:interstitial matrix"/>
    <property type="evidence" value="ECO:0007669"/>
    <property type="project" value="Ensembl"/>
</dbReference>
<dbReference type="OrthoDB" id="2020019at2759"/>
<dbReference type="GeneTree" id="ENSGT00940000162914"/>
<keyword evidence="4" id="KW-1185">Reference proteome</keyword>
<dbReference type="PROSITE" id="PS51450">
    <property type="entry name" value="LRR"/>
    <property type="match status" value="1"/>
</dbReference>
<keyword evidence="2" id="KW-0677">Repeat</keyword>
<evidence type="ECO:0000313" key="4">
    <source>
        <dbReference type="Proteomes" id="UP000001646"/>
    </source>
</evidence>
<dbReference type="GO" id="GO:0005615">
    <property type="term" value="C:extracellular space"/>
    <property type="evidence" value="ECO:0000318"/>
    <property type="project" value="GO_Central"/>
</dbReference>
<reference evidence="3" key="3">
    <citation type="submission" date="2025-09" db="UniProtKB">
        <authorList>
            <consortium name="Ensembl"/>
        </authorList>
    </citation>
    <scope>IDENTIFICATION</scope>
</reference>
<dbReference type="Proteomes" id="UP000001646">
    <property type="component" value="Chromosome 1"/>
</dbReference>
<dbReference type="InterPro" id="IPR003591">
    <property type="entry name" value="Leu-rich_rpt_typical-subtyp"/>
</dbReference>
<dbReference type="GO" id="GO:0000122">
    <property type="term" value="P:negative regulation of transcription by RNA polymerase II"/>
    <property type="evidence" value="ECO:0007669"/>
    <property type="project" value="Ensembl"/>
</dbReference>
<dbReference type="STRING" id="28377.ENSACAP00000014041"/>
<dbReference type="InterPro" id="IPR032675">
    <property type="entry name" value="LRR_dom_sf"/>
</dbReference>
<accession>G1KPR2</accession>
<gene>
    <name evidence="3" type="primary">LOC100563908</name>
</gene>
<dbReference type="eggNOG" id="KOG0619">
    <property type="taxonomic scope" value="Eukaryota"/>
</dbReference>
<dbReference type="Ensembl" id="ENSACAT00000014328.4">
    <property type="protein sequence ID" value="ENSACAP00000014041.3"/>
    <property type="gene ID" value="ENSACAG00000014319.4"/>
</dbReference>
<protein>
    <recommendedName>
        <fullName evidence="5">LRRCT domain-containing protein</fullName>
    </recommendedName>
</protein>
<dbReference type="RefSeq" id="XP_008118574.1">
    <property type="nucleotide sequence ID" value="XM_008120367.3"/>
</dbReference>
<dbReference type="AlphaFoldDB" id="G1KPR2"/>
<dbReference type="Gene3D" id="3.80.10.10">
    <property type="entry name" value="Ribonuclease Inhibitor"/>
    <property type="match status" value="4"/>
</dbReference>
<organism evidence="3 4">
    <name type="scientific">Anolis carolinensis</name>
    <name type="common">Green anole</name>
    <name type="synonym">American chameleon</name>
    <dbReference type="NCBI Taxonomy" id="28377"/>
    <lineage>
        <taxon>Eukaryota</taxon>
        <taxon>Metazoa</taxon>
        <taxon>Chordata</taxon>
        <taxon>Craniata</taxon>
        <taxon>Vertebrata</taxon>
        <taxon>Euteleostomi</taxon>
        <taxon>Lepidosauria</taxon>
        <taxon>Squamata</taxon>
        <taxon>Bifurcata</taxon>
        <taxon>Unidentata</taxon>
        <taxon>Episquamata</taxon>
        <taxon>Toxicofera</taxon>
        <taxon>Iguania</taxon>
        <taxon>Dactyloidae</taxon>
        <taxon>Anolis</taxon>
    </lineage>
</organism>
<dbReference type="InParanoid" id="G1KPR2"/>
<reference evidence="3" key="2">
    <citation type="submission" date="2025-08" db="UniProtKB">
        <authorList>
            <consortium name="Ensembl"/>
        </authorList>
    </citation>
    <scope>IDENTIFICATION</scope>
</reference>
<dbReference type="InterPro" id="IPR001611">
    <property type="entry name" value="Leu-rich_rpt"/>
</dbReference>
<dbReference type="InterPro" id="IPR050333">
    <property type="entry name" value="SLRP"/>
</dbReference>
<dbReference type="FunFam" id="3.80.10.10:FF:001360">
    <property type="entry name" value="Uncharacterized protein"/>
    <property type="match status" value="1"/>
</dbReference>